<dbReference type="Proteomes" id="UP001189429">
    <property type="component" value="Unassembled WGS sequence"/>
</dbReference>
<sequence length="638" mass="65916">MNLERAAGSDGLRQPCRRAAVKLAEGLRRSLATPGSCPLVAFEARSPPSVAVQRASLAREGRWQRRIAATVQARRGVAGGGGELWRRLATPGSCPLVAFEARSPPSVARAAGSDGLRQPCRRAVVWLAGCGGELDGLRQPCRRAVVWLAGAASCGGAWRRPAAAPCGVRGTRVAGSDGLRQPCRRAWALSKEMAAGSDGLRQPCRRAVVWLAGCGLPLVAFEARSPPSVAVQWALSTERAAGSDGLRQPCRRAVVWLAGCGGGVGDALQLPLLPLVAFEARSPPSVAVQWALSKEMAAGSDGLRQPCRRALPLVAFEARSPLSVVVQWALSTERAAGSDGLRQPCRLAVVWLAGCGLPLVAFEARRAVVWLAGCGGELWRRLATPSSCPLVAFEARRGVAGGLRRRAVAAPGDAQQLPPGGVRGAPWCGWRAAAASCGGAWRRPAAAPWWRSRRAVVWLAGCGGELWRRLATPSSCPLVAFEAAVRGAVTAKAPRRTVAAVARSATRLEMLDAEAAARLRWRALEAVPMGVDEGSDFNDEWADVPPSRAARRRLRRTGTEAEAPCAGAAAAGAAAAGSAAGAAAAAGGALVAFAPPAGGRQAALQAERAKLEAALLQRRAAEAGLGPGGRGGGCGPGG</sequence>
<reference evidence="1" key="1">
    <citation type="submission" date="2023-10" db="EMBL/GenBank/DDBJ databases">
        <authorList>
            <person name="Chen Y."/>
            <person name="Shah S."/>
            <person name="Dougan E. K."/>
            <person name="Thang M."/>
            <person name="Chan C."/>
        </authorList>
    </citation>
    <scope>NUCLEOTIDE SEQUENCE [LARGE SCALE GENOMIC DNA]</scope>
</reference>
<gene>
    <name evidence="1" type="ORF">PCOR1329_LOCUS21719</name>
</gene>
<evidence type="ECO:0000313" key="2">
    <source>
        <dbReference type="Proteomes" id="UP001189429"/>
    </source>
</evidence>
<organism evidence="1 2">
    <name type="scientific">Prorocentrum cordatum</name>
    <dbReference type="NCBI Taxonomy" id="2364126"/>
    <lineage>
        <taxon>Eukaryota</taxon>
        <taxon>Sar</taxon>
        <taxon>Alveolata</taxon>
        <taxon>Dinophyceae</taxon>
        <taxon>Prorocentrales</taxon>
        <taxon>Prorocentraceae</taxon>
        <taxon>Prorocentrum</taxon>
    </lineage>
</organism>
<keyword evidence="2" id="KW-1185">Reference proteome</keyword>
<accession>A0ABN9RKZ1</accession>
<name>A0ABN9RKZ1_9DINO</name>
<dbReference type="EMBL" id="CAUYUJ010007180">
    <property type="protein sequence ID" value="CAK0819825.1"/>
    <property type="molecule type" value="Genomic_DNA"/>
</dbReference>
<protein>
    <submittedName>
        <fullName evidence="1">Uncharacterized protein</fullName>
    </submittedName>
</protein>
<comment type="caution">
    <text evidence="1">The sequence shown here is derived from an EMBL/GenBank/DDBJ whole genome shotgun (WGS) entry which is preliminary data.</text>
</comment>
<evidence type="ECO:0000313" key="1">
    <source>
        <dbReference type="EMBL" id="CAK0819825.1"/>
    </source>
</evidence>
<proteinExistence type="predicted"/>